<accession>A0A6A0APC8</accession>
<gene>
    <name evidence="2" type="ORF">SCWH03_05490</name>
</gene>
<reference evidence="2 3" key="1">
    <citation type="submission" date="2020-02" db="EMBL/GenBank/DDBJ databases">
        <title>Whole Genome Shotgun Sequence of Streptomyces sp. strain CWH03.</title>
        <authorList>
            <person name="Dohra H."/>
            <person name="Kodani S."/>
            <person name="Yamamura H."/>
        </authorList>
    </citation>
    <scope>NUCLEOTIDE SEQUENCE [LARGE SCALE GENOMIC DNA]</scope>
    <source>
        <strain evidence="2 3">CWH03</strain>
    </source>
</reference>
<name>A0A6A0APC8_9ACTN</name>
<feature type="compositionally biased region" description="Polar residues" evidence="1">
    <location>
        <begin position="1"/>
        <end position="12"/>
    </location>
</feature>
<dbReference type="AlphaFoldDB" id="A0A6A0APC8"/>
<organism evidence="2 3">
    <name type="scientific">Streptomyces pacificus</name>
    <dbReference type="NCBI Taxonomy" id="2705029"/>
    <lineage>
        <taxon>Bacteria</taxon>
        <taxon>Bacillati</taxon>
        <taxon>Actinomycetota</taxon>
        <taxon>Actinomycetes</taxon>
        <taxon>Kitasatosporales</taxon>
        <taxon>Streptomycetaceae</taxon>
        <taxon>Streptomyces</taxon>
    </lineage>
</organism>
<keyword evidence="3" id="KW-1185">Reference proteome</keyword>
<dbReference type="EMBL" id="BLLG01000001">
    <property type="protein sequence ID" value="GFH34335.1"/>
    <property type="molecule type" value="Genomic_DNA"/>
</dbReference>
<comment type="caution">
    <text evidence="2">The sequence shown here is derived from an EMBL/GenBank/DDBJ whole genome shotgun (WGS) entry which is preliminary data.</text>
</comment>
<feature type="region of interest" description="Disordered" evidence="1">
    <location>
        <begin position="1"/>
        <end position="23"/>
    </location>
</feature>
<evidence type="ECO:0000313" key="2">
    <source>
        <dbReference type="EMBL" id="GFH34335.1"/>
    </source>
</evidence>
<evidence type="ECO:0000256" key="1">
    <source>
        <dbReference type="SAM" id="MobiDB-lite"/>
    </source>
</evidence>
<evidence type="ECO:0000313" key="3">
    <source>
        <dbReference type="Proteomes" id="UP000484988"/>
    </source>
</evidence>
<dbReference type="Proteomes" id="UP000484988">
    <property type="component" value="Unassembled WGS sequence"/>
</dbReference>
<protein>
    <submittedName>
        <fullName evidence="2">Uncharacterized protein</fullName>
    </submittedName>
</protein>
<sequence>MCSHPQYNSNTVAAHRSGSGVPSQWRVSYSVDMTTKGTPGRMVRIDEETWAAYGQLCDEEGTSRADDMRRHVHARVAAWRKAQGIEAPKRRAVRRPKQKSD</sequence>
<proteinExistence type="predicted"/>